<dbReference type="EMBL" id="CP087977">
    <property type="protein sequence ID" value="UUZ45414.1"/>
    <property type="molecule type" value="Genomic_DNA"/>
</dbReference>
<evidence type="ECO:0000313" key="2">
    <source>
        <dbReference type="Proteomes" id="UP001059663"/>
    </source>
</evidence>
<proteinExistence type="predicted"/>
<dbReference type="Proteomes" id="UP001059663">
    <property type="component" value="Chromosome"/>
</dbReference>
<evidence type="ECO:0000313" key="1">
    <source>
        <dbReference type="EMBL" id="UUZ45414.1"/>
    </source>
</evidence>
<sequence>MSTPPRGVIHDPGYRGFDGRRLGDGAITLELYRNSVARAFGIGRSGKAKIMPWLVILLMAVPAVVPGAISIRAGRAPPRPR</sequence>
<organism evidence="1 2">
    <name type="scientific">Janibacter limosus</name>
    <dbReference type="NCBI Taxonomy" id="53458"/>
    <lineage>
        <taxon>Bacteria</taxon>
        <taxon>Bacillati</taxon>
        <taxon>Actinomycetota</taxon>
        <taxon>Actinomycetes</taxon>
        <taxon>Micrococcales</taxon>
        <taxon>Intrasporangiaceae</taxon>
        <taxon>Janibacter</taxon>
    </lineage>
</organism>
<protein>
    <submittedName>
        <fullName evidence="1">Uncharacterized protein</fullName>
    </submittedName>
</protein>
<gene>
    <name evidence="1" type="ORF">LP422_04420</name>
</gene>
<name>A0AC61U5V1_9MICO</name>
<reference evidence="1" key="1">
    <citation type="submission" date="2021-11" db="EMBL/GenBank/DDBJ databases">
        <title>Study of the species diversity of bacterial strains isolated from a unique natural object - Shulgan-Tash cave (Bashkiria).</title>
        <authorList>
            <person name="Sazanova A.L."/>
            <person name="Chirak E.R."/>
            <person name="Safronova V.I."/>
        </authorList>
    </citation>
    <scope>NUCLEOTIDE SEQUENCE</scope>
    <source>
        <strain evidence="1">P1</strain>
    </source>
</reference>
<accession>A0AC61U5V1</accession>